<sequence length="36" mass="4087">MHFHDLLGSGIKLATDMGWSVTEFHKVLVLFLINSE</sequence>
<protein>
    <submittedName>
        <fullName evidence="1">Uncharacterized protein</fullName>
    </submittedName>
</protein>
<accession>A0A0A8ZU93</accession>
<name>A0A0A8ZU93_ARUDO</name>
<dbReference type="EMBL" id="GBRH01256652">
    <property type="protein sequence ID" value="JAD41243.1"/>
    <property type="molecule type" value="Transcribed_RNA"/>
</dbReference>
<evidence type="ECO:0000313" key="1">
    <source>
        <dbReference type="EMBL" id="JAD41243.1"/>
    </source>
</evidence>
<reference evidence="1" key="1">
    <citation type="submission" date="2014-09" db="EMBL/GenBank/DDBJ databases">
        <authorList>
            <person name="Magalhaes I.L.F."/>
            <person name="Oliveira U."/>
            <person name="Santos F.R."/>
            <person name="Vidigal T.H.D.A."/>
            <person name="Brescovit A.D."/>
            <person name="Santos A.J."/>
        </authorList>
    </citation>
    <scope>NUCLEOTIDE SEQUENCE</scope>
    <source>
        <tissue evidence="1">Shoot tissue taken approximately 20 cm above the soil surface</tissue>
    </source>
</reference>
<reference evidence="1" key="2">
    <citation type="journal article" date="2015" name="Data Brief">
        <title>Shoot transcriptome of the giant reed, Arundo donax.</title>
        <authorList>
            <person name="Barrero R.A."/>
            <person name="Guerrero F.D."/>
            <person name="Moolhuijzen P."/>
            <person name="Goolsby J.A."/>
            <person name="Tidwell J."/>
            <person name="Bellgard S.E."/>
            <person name="Bellgard M.I."/>
        </authorList>
    </citation>
    <scope>NUCLEOTIDE SEQUENCE</scope>
    <source>
        <tissue evidence="1">Shoot tissue taken approximately 20 cm above the soil surface</tissue>
    </source>
</reference>
<dbReference type="AlphaFoldDB" id="A0A0A8ZU93"/>
<proteinExistence type="predicted"/>
<organism evidence="1">
    <name type="scientific">Arundo donax</name>
    <name type="common">Giant reed</name>
    <name type="synonym">Donax arundinaceus</name>
    <dbReference type="NCBI Taxonomy" id="35708"/>
    <lineage>
        <taxon>Eukaryota</taxon>
        <taxon>Viridiplantae</taxon>
        <taxon>Streptophyta</taxon>
        <taxon>Embryophyta</taxon>
        <taxon>Tracheophyta</taxon>
        <taxon>Spermatophyta</taxon>
        <taxon>Magnoliopsida</taxon>
        <taxon>Liliopsida</taxon>
        <taxon>Poales</taxon>
        <taxon>Poaceae</taxon>
        <taxon>PACMAD clade</taxon>
        <taxon>Arundinoideae</taxon>
        <taxon>Arundineae</taxon>
        <taxon>Arundo</taxon>
    </lineage>
</organism>